<keyword evidence="2" id="KW-0001">2Fe-2S</keyword>
<dbReference type="Proteomes" id="UP000298180">
    <property type="component" value="Unassembled WGS sequence"/>
</dbReference>
<comment type="caution">
    <text evidence="8">The sequence shown here is derived from an EMBL/GenBank/DDBJ whole genome shotgun (WGS) entry which is preliminary data.</text>
</comment>
<dbReference type="GO" id="GO:0005829">
    <property type="term" value="C:cytosol"/>
    <property type="evidence" value="ECO:0007669"/>
    <property type="project" value="TreeGrafter"/>
</dbReference>
<comment type="similarity">
    <text evidence="1">Belongs to the adrenodoxin/putidaredoxin family.</text>
</comment>
<evidence type="ECO:0000313" key="9">
    <source>
        <dbReference type="Proteomes" id="UP000298180"/>
    </source>
</evidence>
<feature type="domain" description="2Fe-2S ferredoxin-type" evidence="7">
    <location>
        <begin position="2"/>
        <end position="106"/>
    </location>
</feature>
<evidence type="ECO:0000256" key="4">
    <source>
        <dbReference type="ARBA" id="ARBA00023004"/>
    </source>
</evidence>
<keyword evidence="4" id="KW-0408">Iron</keyword>
<dbReference type="CDD" id="cd00207">
    <property type="entry name" value="fer2"/>
    <property type="match status" value="1"/>
</dbReference>
<evidence type="ECO:0000256" key="3">
    <source>
        <dbReference type="ARBA" id="ARBA00022723"/>
    </source>
</evidence>
<keyword evidence="5" id="KW-0411">Iron-sulfur</keyword>
<protein>
    <submittedName>
        <fullName evidence="8">(2Fe-2S)-binding protein</fullName>
    </submittedName>
</protein>
<evidence type="ECO:0000313" key="8">
    <source>
        <dbReference type="EMBL" id="TFZ02832.1"/>
    </source>
</evidence>
<dbReference type="InterPro" id="IPR001055">
    <property type="entry name" value="Adrenodoxin-like"/>
</dbReference>
<dbReference type="InterPro" id="IPR001041">
    <property type="entry name" value="2Fe-2S_ferredoxin-type"/>
</dbReference>
<dbReference type="PRINTS" id="PR00355">
    <property type="entry name" value="ADRENODOXIN"/>
</dbReference>
<evidence type="ECO:0000256" key="6">
    <source>
        <dbReference type="ARBA" id="ARBA00034078"/>
    </source>
</evidence>
<dbReference type="PROSITE" id="PS51085">
    <property type="entry name" value="2FE2S_FER_2"/>
    <property type="match status" value="1"/>
</dbReference>
<keyword evidence="3" id="KW-0479">Metal-binding</keyword>
<dbReference type="InterPro" id="IPR036010">
    <property type="entry name" value="2Fe-2S_ferredoxin-like_sf"/>
</dbReference>
<keyword evidence="9" id="KW-1185">Reference proteome</keyword>
<dbReference type="RefSeq" id="WP_135264356.1">
    <property type="nucleotide sequence ID" value="NZ_SMLM01000002.1"/>
</dbReference>
<dbReference type="EMBL" id="SMLM01000002">
    <property type="protein sequence ID" value="TFZ02832.1"/>
    <property type="molecule type" value="Genomic_DNA"/>
</dbReference>
<dbReference type="SUPFAM" id="SSF54292">
    <property type="entry name" value="2Fe-2S ferredoxin-like"/>
    <property type="match status" value="1"/>
</dbReference>
<evidence type="ECO:0000256" key="5">
    <source>
        <dbReference type="ARBA" id="ARBA00023014"/>
    </source>
</evidence>
<dbReference type="GO" id="GO:0051537">
    <property type="term" value="F:2 iron, 2 sulfur cluster binding"/>
    <property type="evidence" value="ECO:0007669"/>
    <property type="project" value="UniProtKB-KW"/>
</dbReference>
<gene>
    <name evidence="8" type="ORF">EZ313_16455</name>
</gene>
<evidence type="ECO:0000259" key="7">
    <source>
        <dbReference type="PROSITE" id="PS51085"/>
    </source>
</evidence>
<sequence>MPIVHMTVPSGKRIELEVKTGTPIMRAAVDAGTEGIIGECGGAAMCGTCHVLVDEAWLDRLPLMSQNEDDMLECTAVPRQANSRLSCQLRMTEELEGLELTLPERQR</sequence>
<name>A0A4Z0BVU6_9BURK</name>
<reference evidence="8 9" key="1">
    <citation type="submission" date="2019-03" db="EMBL/GenBank/DDBJ databases">
        <title>Ramlibacter henchirensis DSM 14656, whole genome shotgun sequence.</title>
        <authorList>
            <person name="Zhang X."/>
            <person name="Feng G."/>
            <person name="Zhu H."/>
        </authorList>
    </citation>
    <scope>NUCLEOTIDE SEQUENCE [LARGE SCALE GENOMIC DNA]</scope>
    <source>
        <strain evidence="8 9">DSM 14656</strain>
    </source>
</reference>
<accession>A0A4Z0BVU6</accession>
<dbReference type="InterPro" id="IPR012675">
    <property type="entry name" value="Beta-grasp_dom_sf"/>
</dbReference>
<dbReference type="OrthoDB" id="9799640at2"/>
<proteinExistence type="inferred from homology"/>
<dbReference type="AlphaFoldDB" id="A0A4Z0BVU6"/>
<dbReference type="Pfam" id="PF00111">
    <property type="entry name" value="Fer2"/>
    <property type="match status" value="1"/>
</dbReference>
<dbReference type="PANTHER" id="PTHR23426:SF65">
    <property type="entry name" value="FERREDOXIN-2, MITOCHONDRIAL"/>
    <property type="match status" value="1"/>
</dbReference>
<evidence type="ECO:0000256" key="1">
    <source>
        <dbReference type="ARBA" id="ARBA00010914"/>
    </source>
</evidence>
<evidence type="ECO:0000256" key="2">
    <source>
        <dbReference type="ARBA" id="ARBA00022714"/>
    </source>
</evidence>
<organism evidence="8 9">
    <name type="scientific">Ramlibacter henchirensis</name>
    <dbReference type="NCBI Taxonomy" id="204072"/>
    <lineage>
        <taxon>Bacteria</taxon>
        <taxon>Pseudomonadati</taxon>
        <taxon>Pseudomonadota</taxon>
        <taxon>Betaproteobacteria</taxon>
        <taxon>Burkholderiales</taxon>
        <taxon>Comamonadaceae</taxon>
        <taxon>Ramlibacter</taxon>
    </lineage>
</organism>
<dbReference type="Gene3D" id="3.10.20.30">
    <property type="match status" value="1"/>
</dbReference>
<dbReference type="GO" id="GO:0140647">
    <property type="term" value="P:P450-containing electron transport chain"/>
    <property type="evidence" value="ECO:0007669"/>
    <property type="project" value="InterPro"/>
</dbReference>
<dbReference type="PANTHER" id="PTHR23426">
    <property type="entry name" value="FERREDOXIN/ADRENODOXIN"/>
    <property type="match status" value="1"/>
</dbReference>
<dbReference type="GO" id="GO:0046872">
    <property type="term" value="F:metal ion binding"/>
    <property type="evidence" value="ECO:0007669"/>
    <property type="project" value="UniProtKB-KW"/>
</dbReference>
<dbReference type="GO" id="GO:0009055">
    <property type="term" value="F:electron transfer activity"/>
    <property type="evidence" value="ECO:0007669"/>
    <property type="project" value="TreeGrafter"/>
</dbReference>
<comment type="cofactor">
    <cofactor evidence="6">
        <name>[2Fe-2S] cluster</name>
        <dbReference type="ChEBI" id="CHEBI:190135"/>
    </cofactor>
</comment>